<proteinExistence type="predicted"/>
<dbReference type="EMBL" id="GBXM01043296">
    <property type="protein sequence ID" value="JAH65281.1"/>
    <property type="molecule type" value="Transcribed_RNA"/>
</dbReference>
<reference evidence="1" key="1">
    <citation type="submission" date="2014-11" db="EMBL/GenBank/DDBJ databases">
        <authorList>
            <person name="Amaro Gonzalez C."/>
        </authorList>
    </citation>
    <scope>NUCLEOTIDE SEQUENCE</scope>
</reference>
<accession>A0A0E9UHS5</accession>
<protein>
    <submittedName>
        <fullName evidence="1">Uncharacterized protein</fullName>
    </submittedName>
</protein>
<sequence>MNHSIVWHDDWLVGQECIHGSATLRLQELGHKHSQRHSLLSIGFISGIVCTSCKLKYHHECEETD</sequence>
<evidence type="ECO:0000313" key="1">
    <source>
        <dbReference type="EMBL" id="JAH65281.1"/>
    </source>
</evidence>
<dbReference type="AlphaFoldDB" id="A0A0E9UHS5"/>
<reference evidence="1" key="2">
    <citation type="journal article" date="2015" name="Fish Shellfish Immunol.">
        <title>Early steps in the European eel (Anguilla anguilla)-Vibrio vulnificus interaction in the gills: Role of the RtxA13 toxin.</title>
        <authorList>
            <person name="Callol A."/>
            <person name="Pajuelo D."/>
            <person name="Ebbesson L."/>
            <person name="Teles M."/>
            <person name="MacKenzie S."/>
            <person name="Amaro C."/>
        </authorList>
    </citation>
    <scope>NUCLEOTIDE SEQUENCE</scope>
</reference>
<name>A0A0E9UHS5_ANGAN</name>
<organism evidence="1">
    <name type="scientific">Anguilla anguilla</name>
    <name type="common">European freshwater eel</name>
    <name type="synonym">Muraena anguilla</name>
    <dbReference type="NCBI Taxonomy" id="7936"/>
    <lineage>
        <taxon>Eukaryota</taxon>
        <taxon>Metazoa</taxon>
        <taxon>Chordata</taxon>
        <taxon>Craniata</taxon>
        <taxon>Vertebrata</taxon>
        <taxon>Euteleostomi</taxon>
        <taxon>Actinopterygii</taxon>
        <taxon>Neopterygii</taxon>
        <taxon>Teleostei</taxon>
        <taxon>Anguilliformes</taxon>
        <taxon>Anguillidae</taxon>
        <taxon>Anguilla</taxon>
    </lineage>
</organism>